<organism evidence="2">
    <name type="scientific">Siphoviridae sp. ctCCX1</name>
    <dbReference type="NCBI Taxonomy" id="2823567"/>
    <lineage>
        <taxon>Viruses</taxon>
        <taxon>Duplodnaviria</taxon>
        <taxon>Heunggongvirae</taxon>
        <taxon>Uroviricota</taxon>
        <taxon>Caudoviricetes</taxon>
    </lineage>
</organism>
<keyword evidence="1" id="KW-0812">Transmembrane</keyword>
<keyword evidence="1" id="KW-0472">Membrane</keyword>
<keyword evidence="1" id="KW-1133">Transmembrane helix</keyword>
<protein>
    <submittedName>
        <fullName evidence="2">Uncharacterized protein</fullName>
    </submittedName>
</protein>
<reference evidence="2" key="1">
    <citation type="journal article" date="2021" name="Proc. Natl. Acad. Sci. U.S.A.">
        <title>A Catalog of Tens of Thousands of Viruses from Human Metagenomes Reveals Hidden Associations with Chronic Diseases.</title>
        <authorList>
            <person name="Tisza M.J."/>
            <person name="Buck C.B."/>
        </authorList>
    </citation>
    <scope>NUCLEOTIDE SEQUENCE</scope>
    <source>
        <strain evidence="2">CtCCX1</strain>
    </source>
</reference>
<dbReference type="EMBL" id="BK014690">
    <property type="protein sequence ID" value="DAD67984.1"/>
    <property type="molecule type" value="Genomic_DNA"/>
</dbReference>
<sequence length="34" mass="4124">MLNNIKSYTPKVRFLLICLEVNLIFTYLCTRFQK</sequence>
<evidence type="ECO:0000313" key="2">
    <source>
        <dbReference type="EMBL" id="DAD67984.1"/>
    </source>
</evidence>
<proteinExistence type="predicted"/>
<feature type="transmembrane region" description="Helical" evidence="1">
    <location>
        <begin position="12"/>
        <end position="30"/>
    </location>
</feature>
<accession>A0A8S5LDG7</accession>
<name>A0A8S5LDG7_9CAUD</name>
<evidence type="ECO:0000256" key="1">
    <source>
        <dbReference type="SAM" id="Phobius"/>
    </source>
</evidence>